<evidence type="ECO:0000256" key="1">
    <source>
        <dbReference type="SAM" id="MobiDB-lite"/>
    </source>
</evidence>
<sequence length="30" mass="3198">MAVNLTLHGKAPVTNGDNKKTTKARILFSA</sequence>
<organism evidence="2 3">
    <name type="scientific">Pseudohongiella spirulinae</name>
    <dbReference type="NCBI Taxonomy" id="1249552"/>
    <lineage>
        <taxon>Bacteria</taxon>
        <taxon>Pseudomonadati</taxon>
        <taxon>Pseudomonadota</taxon>
        <taxon>Gammaproteobacteria</taxon>
        <taxon>Pseudomonadales</taxon>
        <taxon>Pseudohongiellaceae</taxon>
        <taxon>Pseudohongiella</taxon>
    </lineage>
</organism>
<feature type="region of interest" description="Disordered" evidence="1">
    <location>
        <begin position="1"/>
        <end position="22"/>
    </location>
</feature>
<evidence type="ECO:0000313" key="2">
    <source>
        <dbReference type="EMBL" id="ALO45356.1"/>
    </source>
</evidence>
<dbReference type="AlphaFoldDB" id="A0A0S2KAF9"/>
<name>A0A0S2KAF9_9GAMM</name>
<dbReference type="STRING" id="1249552.PS2015_676"/>
<proteinExistence type="predicted"/>
<dbReference type="Proteomes" id="UP000065641">
    <property type="component" value="Chromosome"/>
</dbReference>
<evidence type="ECO:0000313" key="3">
    <source>
        <dbReference type="Proteomes" id="UP000065641"/>
    </source>
</evidence>
<accession>A0A0S2KAF9</accession>
<gene>
    <name evidence="2" type="ORF">PS2015_676</name>
</gene>
<reference evidence="2 3" key="1">
    <citation type="submission" date="2015-11" db="EMBL/GenBank/DDBJ databases">
        <authorList>
            <person name="Zhang Y."/>
            <person name="Guo Z."/>
        </authorList>
    </citation>
    <scope>NUCLEOTIDE SEQUENCE [LARGE SCALE GENOMIC DNA]</scope>
    <source>
        <strain evidence="2 3">KCTC 32221</strain>
    </source>
</reference>
<keyword evidence="3" id="KW-1185">Reference proteome</keyword>
<dbReference type="EMBL" id="CP013189">
    <property type="protein sequence ID" value="ALO45356.1"/>
    <property type="molecule type" value="Genomic_DNA"/>
</dbReference>
<protein>
    <submittedName>
        <fullName evidence="2">Uncharacterized protein</fullName>
    </submittedName>
</protein>
<dbReference type="KEGG" id="pspi:PS2015_676"/>